<proteinExistence type="predicted"/>
<sequence length="956" mass="107910">MIRHDGLLEHSMLPQCHHCPLDVAKPGQFKCPDCTGGLFLCAGCTVSAHKTLPLHRVQRWTGLFFEPSPLHQLGLRIQLGHDGAPCPVPFCRASPIVVIDVTGIHEVSIDYCDCAHTEAGQHIVQLLRASWWPATVHRPSTVTTLATLKLFHALNLQGKINAFDFYNGLVRITDGLEFIRSMRCFRNIRTVKRAGRGHDPAGIDATAPGELAIICPLCPHPDRNMPEGWENASDDEAWKHTLFLAIDANFKLKMKNRKLSDVELSPGWGYFVNTGAYDAFLKDYIDEPEMKHCDSNHAARDHANTPAQKRFAINGVGAIICSRHCFYLKHCMGDLQRGERYCNMDYMVLSSLAMTAAGIKRFVISYDIACSYHKNFASRMIKHPPERRLPLNEMDIEWAVPKFHLLAHGNDCQTKLNLDLIEWVGRTHGEGVETGWAELNPIALSTREMAFGSRHESLDDILGGINWRKLINIGNLMKAALKRAVRFRAQQRVAFDDFDKAIPEDTRKMWEAMVQAFNKDRKKANPYSEPVQTTTLADVRIQLADEEALDAVRGQLSLHETTASVFLSVGMELEDQQRVLQSRSAATTSADKAAEKDKFNVLRHRISSWRSIQQIYMPGVAHLVAPTVALDDDQDVANAALPNAPYNTPLYLPSQLPISLRRTGCAPGLVEKETRLRRAQAEDSLHQIRRALRTRLGLVHYKHVHVDGPGNKANTRARDLIVRHNQKLNRYVQRYRAAYAALVILDPNGNWKDVLRELEDAHIRSPRPESDKPGKSKFEVPWIWTVLKPDKRDMVRDEGATEEEILDSFRVDWAHARARWKRWDEEIALLLEEMCRAIRDLEHRAAVWQSKATARSDAPDDIRSGLQAFAQRQACHARDLAHSFVNTWRPLLRANNLPELWPPSEYALFEAPDDSIVALAISQESSQSSSDSDRSDSDDGVVEVDDRPVPVIPASE</sequence>
<protein>
    <submittedName>
        <fullName evidence="1">Uncharacterized protein</fullName>
    </submittedName>
</protein>
<gene>
    <name evidence="1" type="ORF">FA95DRAFT_1585548</name>
</gene>
<reference evidence="1" key="1">
    <citation type="submission" date="2021-02" db="EMBL/GenBank/DDBJ databases">
        <authorList>
            <consortium name="DOE Joint Genome Institute"/>
            <person name="Ahrendt S."/>
            <person name="Looney B.P."/>
            <person name="Miyauchi S."/>
            <person name="Morin E."/>
            <person name="Drula E."/>
            <person name="Courty P.E."/>
            <person name="Chicoki N."/>
            <person name="Fauchery L."/>
            <person name="Kohler A."/>
            <person name="Kuo A."/>
            <person name="Labutti K."/>
            <person name="Pangilinan J."/>
            <person name="Lipzen A."/>
            <person name="Riley R."/>
            <person name="Andreopoulos W."/>
            <person name="He G."/>
            <person name="Johnson J."/>
            <person name="Barry K.W."/>
            <person name="Grigoriev I.V."/>
            <person name="Nagy L."/>
            <person name="Hibbett D."/>
            <person name="Henrissat B."/>
            <person name="Matheny P.B."/>
            <person name="Labbe J."/>
            <person name="Martin F."/>
        </authorList>
    </citation>
    <scope>NUCLEOTIDE SEQUENCE</scope>
    <source>
        <strain evidence="1">FP105234-sp</strain>
    </source>
</reference>
<organism evidence="1 2">
    <name type="scientific">Auriscalpium vulgare</name>
    <dbReference type="NCBI Taxonomy" id="40419"/>
    <lineage>
        <taxon>Eukaryota</taxon>
        <taxon>Fungi</taxon>
        <taxon>Dikarya</taxon>
        <taxon>Basidiomycota</taxon>
        <taxon>Agaricomycotina</taxon>
        <taxon>Agaricomycetes</taxon>
        <taxon>Russulales</taxon>
        <taxon>Auriscalpiaceae</taxon>
        <taxon>Auriscalpium</taxon>
    </lineage>
</organism>
<dbReference type="Proteomes" id="UP000814033">
    <property type="component" value="Unassembled WGS sequence"/>
</dbReference>
<accession>A0ACB8R2E8</accession>
<reference evidence="1" key="2">
    <citation type="journal article" date="2022" name="New Phytol.">
        <title>Evolutionary transition to the ectomycorrhizal habit in the genomes of a hyperdiverse lineage of mushroom-forming fungi.</title>
        <authorList>
            <person name="Looney B."/>
            <person name="Miyauchi S."/>
            <person name="Morin E."/>
            <person name="Drula E."/>
            <person name="Courty P.E."/>
            <person name="Kohler A."/>
            <person name="Kuo A."/>
            <person name="LaButti K."/>
            <person name="Pangilinan J."/>
            <person name="Lipzen A."/>
            <person name="Riley R."/>
            <person name="Andreopoulos W."/>
            <person name="He G."/>
            <person name="Johnson J."/>
            <person name="Nolan M."/>
            <person name="Tritt A."/>
            <person name="Barry K.W."/>
            <person name="Grigoriev I.V."/>
            <person name="Nagy L.G."/>
            <person name="Hibbett D."/>
            <person name="Henrissat B."/>
            <person name="Matheny P.B."/>
            <person name="Labbe J."/>
            <person name="Martin F.M."/>
        </authorList>
    </citation>
    <scope>NUCLEOTIDE SEQUENCE</scope>
    <source>
        <strain evidence="1">FP105234-sp</strain>
    </source>
</reference>
<keyword evidence="2" id="KW-1185">Reference proteome</keyword>
<evidence type="ECO:0000313" key="2">
    <source>
        <dbReference type="Proteomes" id="UP000814033"/>
    </source>
</evidence>
<name>A0ACB8R2E8_9AGAM</name>
<comment type="caution">
    <text evidence="1">The sequence shown here is derived from an EMBL/GenBank/DDBJ whole genome shotgun (WGS) entry which is preliminary data.</text>
</comment>
<dbReference type="EMBL" id="MU276713">
    <property type="protein sequence ID" value="KAI0037791.1"/>
    <property type="molecule type" value="Genomic_DNA"/>
</dbReference>
<evidence type="ECO:0000313" key="1">
    <source>
        <dbReference type="EMBL" id="KAI0037791.1"/>
    </source>
</evidence>